<dbReference type="RefSeq" id="WP_176518686.1">
    <property type="nucleotide sequence ID" value="NZ_OBMT01000020.1"/>
</dbReference>
<evidence type="ECO:0000313" key="3">
    <source>
        <dbReference type="Proteomes" id="UP000219111"/>
    </source>
</evidence>
<evidence type="ECO:0000313" key="2">
    <source>
        <dbReference type="EMBL" id="SOC20608.1"/>
    </source>
</evidence>
<keyword evidence="3" id="KW-1185">Reference proteome</keyword>
<name>A0A285TFU2_9RHOB</name>
<proteinExistence type="predicted"/>
<dbReference type="Proteomes" id="UP000219111">
    <property type="component" value="Unassembled WGS sequence"/>
</dbReference>
<dbReference type="EMBL" id="OBMT01000020">
    <property type="protein sequence ID" value="SOC20608.1"/>
    <property type="molecule type" value="Genomic_DNA"/>
</dbReference>
<reference evidence="3" key="1">
    <citation type="submission" date="2017-08" db="EMBL/GenBank/DDBJ databases">
        <authorList>
            <person name="Varghese N."/>
            <person name="Submissions S."/>
        </authorList>
    </citation>
    <scope>NUCLEOTIDE SEQUENCE [LARGE SCALE GENOMIC DNA]</scope>
    <source>
        <strain evidence="3">JA276</strain>
    </source>
</reference>
<dbReference type="AlphaFoldDB" id="A0A285TFU2"/>
<feature type="region of interest" description="Disordered" evidence="1">
    <location>
        <begin position="1"/>
        <end position="53"/>
    </location>
</feature>
<sequence length="53" mass="5570">MTDPVTPALPTEGGSYIRHPDGSLERQVEPEATPEKPAEAVTPKAAKTAVKEA</sequence>
<gene>
    <name evidence="2" type="ORF">SAMN05877831_1209</name>
</gene>
<accession>A0A285TFU2</accession>
<organism evidence="2 3">
    <name type="scientific">Rhodobacter maris</name>
    <dbReference type="NCBI Taxonomy" id="446682"/>
    <lineage>
        <taxon>Bacteria</taxon>
        <taxon>Pseudomonadati</taxon>
        <taxon>Pseudomonadota</taxon>
        <taxon>Alphaproteobacteria</taxon>
        <taxon>Rhodobacterales</taxon>
        <taxon>Rhodobacter group</taxon>
        <taxon>Rhodobacter</taxon>
    </lineage>
</organism>
<feature type="compositionally biased region" description="Low complexity" evidence="1">
    <location>
        <begin position="39"/>
        <end position="53"/>
    </location>
</feature>
<evidence type="ECO:0000256" key="1">
    <source>
        <dbReference type="SAM" id="MobiDB-lite"/>
    </source>
</evidence>
<feature type="compositionally biased region" description="Basic and acidic residues" evidence="1">
    <location>
        <begin position="18"/>
        <end position="38"/>
    </location>
</feature>
<protein>
    <submittedName>
        <fullName evidence="2">Uncharacterized protein</fullName>
    </submittedName>
</protein>